<keyword evidence="14" id="KW-1185">Reference proteome</keyword>
<evidence type="ECO:0000256" key="3">
    <source>
        <dbReference type="ARBA" id="ARBA00022737"/>
    </source>
</evidence>
<dbReference type="PANTHER" id="PTHR11864">
    <property type="entry name" value="PRE-MRNA-PROCESSING PROTEIN PRP40"/>
    <property type="match status" value="1"/>
</dbReference>
<feature type="compositionally biased region" description="Basic and acidic residues" evidence="10">
    <location>
        <begin position="638"/>
        <end position="649"/>
    </location>
</feature>
<comment type="caution">
    <text evidence="13">The sequence shown here is derived from an EMBL/GenBank/DDBJ whole genome shotgun (WGS) entry which is preliminary data.</text>
</comment>
<dbReference type="PROSITE" id="PS01159">
    <property type="entry name" value="WW_DOMAIN_1"/>
    <property type="match status" value="1"/>
</dbReference>
<keyword evidence="2" id="KW-0507">mRNA processing</keyword>
<feature type="compositionally biased region" description="Low complexity" evidence="10">
    <location>
        <begin position="115"/>
        <end position="135"/>
    </location>
</feature>
<dbReference type="InterPro" id="IPR036517">
    <property type="entry name" value="FF_domain_sf"/>
</dbReference>
<comment type="similarity">
    <text evidence="7">Belongs to the PRPF40 family.</text>
</comment>
<comment type="function">
    <text evidence="6">Binds the phosphorylated C-terminal domain (CTD) of the largest subunit of RNA polymerase II and functions as a scaffold for RNA processing machineries. May be involved in pre-mRNA splicing.</text>
</comment>
<feature type="region of interest" description="Disordered" evidence="10">
    <location>
        <begin position="416"/>
        <end position="438"/>
    </location>
</feature>
<feature type="compositionally biased region" description="Low complexity" evidence="10">
    <location>
        <begin position="19"/>
        <end position="35"/>
    </location>
</feature>
<feature type="region of interest" description="Disordered" evidence="10">
    <location>
        <begin position="705"/>
        <end position="839"/>
    </location>
</feature>
<proteinExistence type="inferred from homology"/>
<feature type="compositionally biased region" description="Basic and acidic residues" evidence="10">
    <location>
        <begin position="828"/>
        <end position="839"/>
    </location>
</feature>
<evidence type="ECO:0000256" key="6">
    <source>
        <dbReference type="ARBA" id="ARBA00056384"/>
    </source>
</evidence>
<feature type="compositionally biased region" description="Pro residues" evidence="10">
    <location>
        <begin position="177"/>
        <end position="186"/>
    </location>
</feature>
<feature type="region of interest" description="Disordered" evidence="10">
    <location>
        <begin position="19"/>
        <end position="147"/>
    </location>
</feature>
<evidence type="ECO:0000259" key="11">
    <source>
        <dbReference type="PROSITE" id="PS50020"/>
    </source>
</evidence>
<name>A0AAW1NV27_9CHLO</name>
<feature type="compositionally biased region" description="Low complexity" evidence="10">
    <location>
        <begin position="187"/>
        <end position="196"/>
    </location>
</feature>
<feature type="domain" description="FF" evidence="12">
    <location>
        <begin position="507"/>
        <end position="569"/>
    </location>
</feature>
<dbReference type="Pfam" id="PF25432">
    <property type="entry name" value="FF_PRPF40A"/>
    <property type="match status" value="1"/>
</dbReference>
<comment type="subcellular location">
    <subcellularLocation>
        <location evidence="1">Nucleus</location>
    </subcellularLocation>
</comment>
<dbReference type="InterPro" id="IPR001202">
    <property type="entry name" value="WW_dom"/>
</dbReference>
<dbReference type="PANTHER" id="PTHR11864:SF0">
    <property type="entry name" value="PRP40 PRE-MRNA PROCESSING FACTOR 40 HOMOLOG A (YEAST)"/>
    <property type="match status" value="1"/>
</dbReference>
<feature type="domain" description="FF" evidence="12">
    <location>
        <begin position="363"/>
        <end position="421"/>
    </location>
</feature>
<feature type="domain" description="WW" evidence="11">
    <location>
        <begin position="197"/>
        <end position="230"/>
    </location>
</feature>
<dbReference type="GO" id="GO:0071004">
    <property type="term" value="C:U2-type prespliceosome"/>
    <property type="evidence" value="ECO:0007669"/>
    <property type="project" value="TreeGrafter"/>
</dbReference>
<evidence type="ECO:0000256" key="1">
    <source>
        <dbReference type="ARBA" id="ARBA00004123"/>
    </source>
</evidence>
<gene>
    <name evidence="13" type="ORF">WJX73_010842</name>
</gene>
<feature type="region of interest" description="Disordered" evidence="10">
    <location>
        <begin position="638"/>
        <end position="686"/>
    </location>
</feature>
<dbReference type="Pfam" id="PF00397">
    <property type="entry name" value="WW"/>
    <property type="match status" value="2"/>
</dbReference>
<evidence type="ECO:0000256" key="2">
    <source>
        <dbReference type="ARBA" id="ARBA00022664"/>
    </source>
</evidence>
<dbReference type="GO" id="GO:0070063">
    <property type="term" value="F:RNA polymerase binding"/>
    <property type="evidence" value="ECO:0007669"/>
    <property type="project" value="UniProtKB-ARBA"/>
</dbReference>
<keyword evidence="9" id="KW-0175">Coiled coil</keyword>
<keyword evidence="4" id="KW-0508">mRNA splicing</keyword>
<feature type="compositionally biased region" description="Basic and acidic residues" evidence="10">
    <location>
        <begin position="765"/>
        <end position="775"/>
    </location>
</feature>
<keyword evidence="3" id="KW-0677">Repeat</keyword>
<dbReference type="InterPro" id="IPR002713">
    <property type="entry name" value="FF_domain"/>
</dbReference>
<dbReference type="GO" id="GO:0005685">
    <property type="term" value="C:U1 snRNP"/>
    <property type="evidence" value="ECO:0007669"/>
    <property type="project" value="TreeGrafter"/>
</dbReference>
<dbReference type="FunFam" id="1.10.10.440:FF:000013">
    <property type="entry name" value="pre-mRNA-processing protein 40A isoform X1"/>
    <property type="match status" value="1"/>
</dbReference>
<evidence type="ECO:0000313" key="13">
    <source>
        <dbReference type="EMBL" id="KAK9795587.1"/>
    </source>
</evidence>
<feature type="compositionally biased region" description="Basic and acidic residues" evidence="10">
    <location>
        <begin position="803"/>
        <end position="820"/>
    </location>
</feature>
<feature type="coiled-coil region" evidence="9">
    <location>
        <begin position="487"/>
        <end position="525"/>
    </location>
</feature>
<evidence type="ECO:0000256" key="9">
    <source>
        <dbReference type="SAM" id="Coils"/>
    </source>
</evidence>
<reference evidence="13 14" key="1">
    <citation type="journal article" date="2024" name="Nat. Commun.">
        <title>Phylogenomics reveals the evolutionary origins of lichenization in chlorophyte algae.</title>
        <authorList>
            <person name="Puginier C."/>
            <person name="Libourel C."/>
            <person name="Otte J."/>
            <person name="Skaloud P."/>
            <person name="Haon M."/>
            <person name="Grisel S."/>
            <person name="Petersen M."/>
            <person name="Berrin J.G."/>
            <person name="Delaux P.M."/>
            <person name="Dal Grande F."/>
            <person name="Keller J."/>
        </authorList>
    </citation>
    <scope>NUCLEOTIDE SEQUENCE [LARGE SCALE GENOMIC DNA]</scope>
    <source>
        <strain evidence="13 14">SAG 2036</strain>
    </source>
</reference>
<evidence type="ECO:0000256" key="4">
    <source>
        <dbReference type="ARBA" id="ARBA00023187"/>
    </source>
</evidence>
<protein>
    <submittedName>
        <fullName evidence="13">Uncharacterized protein</fullName>
    </submittedName>
</protein>
<dbReference type="Proteomes" id="UP001465755">
    <property type="component" value="Unassembled WGS sequence"/>
</dbReference>
<sequence length="839" mass="92180">MSGLGRGLTAVRPAWMSAGQPGVAPAAAPGSAQAPPTFPGPPGANMNSLPPPPGAPQSYYGQPPMGAQPGPGMGQALPGPPLMRPQQPGAPQHLQPGMSMAAPGSSPGMVPMAQPGTSAGAGATAPASGTATSAAKPKWSEHKSPAGRLYWYNRETGKSTWERPADLQGPSQAKPSTPVPSTPTPGTPAAAAAAAAPAAASGWKEFTAPDGRKYYHNKATGESKWTLPDDLKAAAAAAAARASAAGGAAANAQPPSIQVVKLEHAQPQSNGMAAGGAGAAHAARVSAATTVKPFMYASKEEAKDAFKELLAYAGVSSDSTWEPVMKKIVGDPRYSALHSLGERKACFKEYQEMRVKAEKEEARAALRKAREEFVVMLEECKELKADMRYSKVAQLLDWDPRWQAVTKEEARSELLKDYQKDKDKKDRDARKAEQKKRQGAFRKLLEASTFIKPSSSWRKVQGKLEGEEAYEMCDKMDRLDVFGDYIRDLDKKEKEKLEKEKEEKRRKERRNRDAFKALLQQHRKEGRLHAKLRWKEYVEGIKKEPAYVAVEKNVGGSRPKELYEDVIEEVEAEFTRDRSAIKDGLKNAGLDVSAQWALADFETALETAGVDIANVPDANRRLIFEELQGKAAEKAVKEEKKRTAAREDFSSLIRHTKGIDADSTWEQAEPLLRKEPEYKQVDESERQAAFDAAIEKLIQRRDKELEQARLEKEKDDDRKKDKKRHKKERHSDKDHKSSKRHHSEDEERRSKRHKKEHRDKHHRSDKTSSRGEREPSAAAATQETSQPPEAGESPHAAAPGESEGDRRYETVEEPAGKEVEMGSPASEPHSKEAREEGEL</sequence>
<dbReference type="EMBL" id="JALJOQ010000126">
    <property type="protein sequence ID" value="KAK9795587.1"/>
    <property type="molecule type" value="Genomic_DNA"/>
</dbReference>
<feature type="coiled-coil region" evidence="9">
    <location>
        <begin position="352"/>
        <end position="386"/>
    </location>
</feature>
<dbReference type="Pfam" id="PF01846">
    <property type="entry name" value="FF"/>
    <property type="match status" value="5"/>
</dbReference>
<feature type="compositionally biased region" description="Basic and acidic residues" evidence="10">
    <location>
        <begin position="705"/>
        <end position="719"/>
    </location>
</feature>
<evidence type="ECO:0000313" key="14">
    <source>
        <dbReference type="Proteomes" id="UP001465755"/>
    </source>
</evidence>
<dbReference type="Gene3D" id="2.20.70.10">
    <property type="match status" value="2"/>
</dbReference>
<comment type="subunit">
    <text evidence="8">Interacts (via the WW domains) with the phosphorylated C-terminal domain of NRPB1 (via CTD domain).</text>
</comment>
<dbReference type="PROSITE" id="PS50020">
    <property type="entry name" value="WW_DOMAIN_2"/>
    <property type="match status" value="2"/>
</dbReference>
<accession>A0AAW1NV27</accession>
<feature type="domain" description="FF" evidence="12">
    <location>
        <begin position="642"/>
        <end position="696"/>
    </location>
</feature>
<dbReference type="CDD" id="cd00201">
    <property type="entry name" value="WW"/>
    <property type="match status" value="2"/>
</dbReference>
<keyword evidence="5" id="KW-0539">Nucleus</keyword>
<feature type="compositionally biased region" description="Low complexity" evidence="10">
    <location>
        <begin position="61"/>
        <end position="77"/>
    </location>
</feature>
<dbReference type="SUPFAM" id="SSF51045">
    <property type="entry name" value="WW domain"/>
    <property type="match status" value="2"/>
</dbReference>
<feature type="domain" description="WW" evidence="11">
    <location>
        <begin position="133"/>
        <end position="166"/>
    </location>
</feature>
<dbReference type="GO" id="GO:0045292">
    <property type="term" value="P:mRNA cis splicing, via spliceosome"/>
    <property type="evidence" value="ECO:0007669"/>
    <property type="project" value="InterPro"/>
</dbReference>
<dbReference type="Gene3D" id="1.10.10.440">
    <property type="entry name" value="FF domain"/>
    <property type="match status" value="5"/>
</dbReference>
<organism evidence="13 14">
    <name type="scientific">Symbiochloris irregularis</name>
    <dbReference type="NCBI Taxonomy" id="706552"/>
    <lineage>
        <taxon>Eukaryota</taxon>
        <taxon>Viridiplantae</taxon>
        <taxon>Chlorophyta</taxon>
        <taxon>core chlorophytes</taxon>
        <taxon>Trebouxiophyceae</taxon>
        <taxon>Trebouxiales</taxon>
        <taxon>Trebouxiaceae</taxon>
        <taxon>Symbiochloris</taxon>
    </lineage>
</organism>
<feature type="region of interest" description="Disordered" evidence="10">
    <location>
        <begin position="160"/>
        <end position="196"/>
    </location>
</feature>
<evidence type="ECO:0000259" key="12">
    <source>
        <dbReference type="PROSITE" id="PS51676"/>
    </source>
</evidence>
<dbReference type="PROSITE" id="PS51676">
    <property type="entry name" value="FF"/>
    <property type="match status" value="5"/>
</dbReference>
<feature type="compositionally biased region" description="Basic and acidic residues" evidence="10">
    <location>
        <begin position="416"/>
        <end position="436"/>
    </location>
</feature>
<evidence type="ECO:0000256" key="8">
    <source>
        <dbReference type="ARBA" id="ARBA00064817"/>
    </source>
</evidence>
<feature type="domain" description="FF" evidence="12">
    <location>
        <begin position="434"/>
        <end position="488"/>
    </location>
</feature>
<feature type="compositionally biased region" description="Basic residues" evidence="10">
    <location>
        <begin position="750"/>
        <end position="764"/>
    </location>
</feature>
<dbReference type="InterPro" id="IPR039726">
    <property type="entry name" value="Prp40-like"/>
</dbReference>
<dbReference type="InterPro" id="IPR036020">
    <property type="entry name" value="WW_dom_sf"/>
</dbReference>
<dbReference type="SMART" id="SM00456">
    <property type="entry name" value="WW"/>
    <property type="match status" value="2"/>
</dbReference>
<evidence type="ECO:0000256" key="10">
    <source>
        <dbReference type="SAM" id="MobiDB-lite"/>
    </source>
</evidence>
<dbReference type="SMART" id="SM00441">
    <property type="entry name" value="FF"/>
    <property type="match status" value="5"/>
</dbReference>
<feature type="domain" description="FF" evidence="12">
    <location>
        <begin position="299"/>
        <end position="353"/>
    </location>
</feature>
<dbReference type="GO" id="GO:0003723">
    <property type="term" value="F:RNA binding"/>
    <property type="evidence" value="ECO:0007669"/>
    <property type="project" value="TreeGrafter"/>
</dbReference>
<feature type="compositionally biased region" description="Basic and acidic residues" evidence="10">
    <location>
        <begin position="671"/>
        <end position="686"/>
    </location>
</feature>
<evidence type="ECO:0000256" key="7">
    <source>
        <dbReference type="ARBA" id="ARBA00061317"/>
    </source>
</evidence>
<evidence type="ECO:0000256" key="5">
    <source>
        <dbReference type="ARBA" id="ARBA00023242"/>
    </source>
</evidence>
<dbReference type="SUPFAM" id="SSF81698">
    <property type="entry name" value="FF domain"/>
    <property type="match status" value="5"/>
</dbReference>
<dbReference type="AlphaFoldDB" id="A0AAW1NV27"/>